<dbReference type="InterPro" id="IPR034035">
    <property type="entry name" value="Astacin-like_dom"/>
</dbReference>
<proteinExistence type="predicted"/>
<keyword evidence="1 2" id="KW-0862">Zinc</keyword>
<feature type="active site" evidence="1">
    <location>
        <position position="187"/>
    </location>
</feature>
<dbReference type="GO" id="GO:0004222">
    <property type="term" value="F:metalloendopeptidase activity"/>
    <property type="evidence" value="ECO:0007669"/>
    <property type="project" value="UniProtKB-UniRule"/>
</dbReference>
<comment type="caution">
    <text evidence="1">Lacks conserved residue(s) required for the propagation of feature annotation.</text>
</comment>
<dbReference type="SMART" id="SM00235">
    <property type="entry name" value="ZnMc"/>
    <property type="match status" value="1"/>
</dbReference>
<keyword evidence="5" id="KW-1185">Reference proteome</keyword>
<feature type="domain" description="Peptidase M12A" evidence="3">
    <location>
        <begin position="86"/>
        <end position="289"/>
    </location>
</feature>
<accession>A0A8S4FFJ2</accession>
<dbReference type="Pfam" id="PF01400">
    <property type="entry name" value="Astacin"/>
    <property type="match status" value="1"/>
</dbReference>
<dbReference type="EMBL" id="CAJHNJ030000033">
    <property type="protein sequence ID" value="CAG9126958.1"/>
    <property type="molecule type" value="Genomic_DNA"/>
</dbReference>
<keyword evidence="2" id="KW-0732">Signal</keyword>
<dbReference type="GO" id="GO:0008270">
    <property type="term" value="F:zinc ion binding"/>
    <property type="evidence" value="ECO:0007669"/>
    <property type="project" value="UniProtKB-UniRule"/>
</dbReference>
<dbReference type="EC" id="3.4.24.-" evidence="2"/>
<comment type="cofactor">
    <cofactor evidence="1 2">
        <name>Zn(2+)</name>
        <dbReference type="ChEBI" id="CHEBI:29105"/>
    </cofactor>
    <text evidence="1 2">Binds 1 zinc ion per subunit.</text>
</comment>
<evidence type="ECO:0000313" key="4">
    <source>
        <dbReference type="EMBL" id="CAG9126958.1"/>
    </source>
</evidence>
<name>A0A8S4FFJ2_PLUXY</name>
<protein>
    <recommendedName>
        <fullName evidence="2">Metalloendopeptidase</fullName>
        <ecNumber evidence="2">3.4.24.-</ecNumber>
    </recommendedName>
</protein>
<reference evidence="4" key="1">
    <citation type="submission" date="2020-11" db="EMBL/GenBank/DDBJ databases">
        <authorList>
            <person name="Whiteford S."/>
        </authorList>
    </citation>
    <scope>NUCLEOTIDE SEQUENCE</scope>
</reference>
<keyword evidence="1 2" id="KW-0479">Metal-binding</keyword>
<dbReference type="SUPFAM" id="SSF55486">
    <property type="entry name" value="Metalloproteases ('zincins'), catalytic domain"/>
    <property type="match status" value="1"/>
</dbReference>
<feature type="binding site" evidence="1">
    <location>
        <position position="196"/>
    </location>
    <ligand>
        <name>Zn(2+)</name>
        <dbReference type="ChEBI" id="CHEBI:29105"/>
        <note>catalytic</note>
    </ligand>
</feature>
<feature type="chain" id="PRO_5035961644" description="Metalloendopeptidase" evidence="2">
    <location>
        <begin position="17"/>
        <end position="293"/>
    </location>
</feature>
<dbReference type="Gene3D" id="3.40.390.10">
    <property type="entry name" value="Collagenase (Catalytic Domain)"/>
    <property type="match status" value="1"/>
</dbReference>
<evidence type="ECO:0000256" key="2">
    <source>
        <dbReference type="RuleBase" id="RU361183"/>
    </source>
</evidence>
<keyword evidence="1 2" id="KW-0645">Protease</keyword>
<sequence>MFRLVLVACAFGVAAAGPSIVRTREEIQEFRSFLESTRNEDGQFTARTARNPLANAEENSGKYQGDIVLDDFMIESMLQEFAMGRNAYIFPNTKWPNDTVVWELGEGEFGPLQTAAIEAGIKDIEDNTCIKFRKREPEDVNYVRLTGGSGGCYASVGYFETRGVHTLNLARNNPGEGCFRHATIVHEFLHILGFLHMQSTYNRDDYVRIATENLRPGTEHNFDIYTSELVSNLEVEYDYVSCLHYGPYGFSINGEPTIVALREHEGVMGQRVYITDKDWLRVNRHYNCPGAWD</sequence>
<dbReference type="InterPro" id="IPR001506">
    <property type="entry name" value="Peptidase_M12A"/>
</dbReference>
<dbReference type="InterPro" id="IPR024079">
    <property type="entry name" value="MetalloPept_cat_dom_sf"/>
</dbReference>
<dbReference type="InterPro" id="IPR006026">
    <property type="entry name" value="Peptidase_Metallo"/>
</dbReference>
<dbReference type="PANTHER" id="PTHR10127:SF814">
    <property type="entry name" value="MEPRIN A SUBUNIT BETA"/>
    <property type="match status" value="1"/>
</dbReference>
<dbReference type="GO" id="GO:0006508">
    <property type="term" value="P:proteolysis"/>
    <property type="evidence" value="ECO:0007669"/>
    <property type="project" value="UniProtKB-KW"/>
</dbReference>
<evidence type="ECO:0000259" key="3">
    <source>
        <dbReference type="PROSITE" id="PS51864"/>
    </source>
</evidence>
<comment type="caution">
    <text evidence="4">The sequence shown here is derived from an EMBL/GenBank/DDBJ whole genome shotgun (WGS) entry which is preliminary data.</text>
</comment>
<evidence type="ECO:0000313" key="5">
    <source>
        <dbReference type="Proteomes" id="UP000653454"/>
    </source>
</evidence>
<gene>
    <name evidence="4" type="ORF">PLXY2_LOCUS8816</name>
</gene>
<dbReference type="PANTHER" id="PTHR10127">
    <property type="entry name" value="DISCOIDIN, CUB, EGF, LAMININ , AND ZINC METALLOPROTEASE DOMAIN CONTAINING"/>
    <property type="match status" value="1"/>
</dbReference>
<feature type="binding site" evidence="1">
    <location>
        <position position="190"/>
    </location>
    <ligand>
        <name>Zn(2+)</name>
        <dbReference type="ChEBI" id="CHEBI:29105"/>
        <note>catalytic</note>
    </ligand>
</feature>
<organism evidence="4 5">
    <name type="scientific">Plutella xylostella</name>
    <name type="common">Diamondback moth</name>
    <name type="synonym">Plutella maculipennis</name>
    <dbReference type="NCBI Taxonomy" id="51655"/>
    <lineage>
        <taxon>Eukaryota</taxon>
        <taxon>Metazoa</taxon>
        <taxon>Ecdysozoa</taxon>
        <taxon>Arthropoda</taxon>
        <taxon>Hexapoda</taxon>
        <taxon>Insecta</taxon>
        <taxon>Pterygota</taxon>
        <taxon>Neoptera</taxon>
        <taxon>Endopterygota</taxon>
        <taxon>Lepidoptera</taxon>
        <taxon>Glossata</taxon>
        <taxon>Ditrysia</taxon>
        <taxon>Yponomeutoidea</taxon>
        <taxon>Plutellidae</taxon>
        <taxon>Plutella</taxon>
    </lineage>
</organism>
<keyword evidence="1 2" id="KW-0482">Metalloprotease</keyword>
<keyword evidence="1 2" id="KW-0378">Hydrolase</keyword>
<feature type="binding site" evidence="1">
    <location>
        <position position="186"/>
    </location>
    <ligand>
        <name>Zn(2+)</name>
        <dbReference type="ChEBI" id="CHEBI:29105"/>
        <note>catalytic</note>
    </ligand>
</feature>
<feature type="signal peptide" evidence="2">
    <location>
        <begin position="1"/>
        <end position="16"/>
    </location>
</feature>
<dbReference type="AlphaFoldDB" id="A0A8S4FFJ2"/>
<dbReference type="PROSITE" id="PS51864">
    <property type="entry name" value="ASTACIN"/>
    <property type="match status" value="1"/>
</dbReference>
<evidence type="ECO:0000256" key="1">
    <source>
        <dbReference type="PROSITE-ProRule" id="PRU01211"/>
    </source>
</evidence>
<dbReference type="CDD" id="cd04280">
    <property type="entry name" value="ZnMc_astacin_like"/>
    <property type="match status" value="1"/>
</dbReference>
<dbReference type="Proteomes" id="UP000653454">
    <property type="component" value="Unassembled WGS sequence"/>
</dbReference>
<dbReference type="PRINTS" id="PR00480">
    <property type="entry name" value="ASTACIN"/>
</dbReference>